<dbReference type="PROSITE" id="PS51304">
    <property type="entry name" value="GALECTIN"/>
    <property type="match status" value="2"/>
</dbReference>
<evidence type="ECO:0000256" key="2">
    <source>
        <dbReference type="RuleBase" id="RU102079"/>
    </source>
</evidence>
<sequence length="321" mass="36287">MLTQFLGNLSCAVEVGQVFVIGARPIDDAERVNINFLSGKSDDAENIFHFSIRFHDDIIIRNSKVGGSWGSEEREDNLNELTAPNPVSPGEIFRLYILVGDDRFHVAINGHPYCTYGYRGPLADIRTIRIDKDIQQIVQVDHRQAYPAPFPAIQLEETFNTFSNDVPKPFLPGHVIIITAIPFGNPRGGFIIRFNENGTKKQALHLNPRFDPHYVVVRNSHTDTLEFRREEERSGGFPFVLDQQFKLAIALTESEFKFAVNGSVFESYAYRNANLLNVLNGFKVQCANGMQLEITNVDHMNMGVSDCEGFESYSHPEVEIF</sequence>
<dbReference type="EMBL" id="GFDL01005929">
    <property type="protein sequence ID" value="JAV29116.1"/>
    <property type="molecule type" value="Transcribed_RNA"/>
</dbReference>
<dbReference type="SMART" id="SM00276">
    <property type="entry name" value="GLECT"/>
    <property type="match status" value="2"/>
</dbReference>
<dbReference type="PANTHER" id="PTHR11346">
    <property type="entry name" value="GALECTIN"/>
    <property type="match status" value="1"/>
</dbReference>
<dbReference type="InterPro" id="IPR001079">
    <property type="entry name" value="Galectin_CRD"/>
</dbReference>
<reference evidence="4" key="1">
    <citation type="submission" date="2017-01" db="EMBL/GenBank/DDBJ databases">
        <title>A deep insight into the sialotranscriptome of adult male and female Cluex tarsalis mosquitoes.</title>
        <authorList>
            <person name="Ribeiro J.M."/>
            <person name="Moreira F."/>
            <person name="Bernard K.A."/>
            <person name="Calvo E."/>
        </authorList>
    </citation>
    <scope>NUCLEOTIDE SEQUENCE</scope>
    <source>
        <strain evidence="4">Kern County</strain>
        <tissue evidence="4">Salivary glands</tissue>
    </source>
</reference>
<evidence type="ECO:0000259" key="3">
    <source>
        <dbReference type="PROSITE" id="PS51304"/>
    </source>
</evidence>
<evidence type="ECO:0000256" key="1">
    <source>
        <dbReference type="ARBA" id="ARBA00022734"/>
    </source>
</evidence>
<keyword evidence="1 2" id="KW-0430">Lectin</keyword>
<dbReference type="InterPro" id="IPR013320">
    <property type="entry name" value="ConA-like_dom_sf"/>
</dbReference>
<feature type="domain" description="Galectin" evidence="3">
    <location>
        <begin position="162"/>
        <end position="300"/>
    </location>
</feature>
<dbReference type="Gene3D" id="2.60.120.200">
    <property type="match status" value="2"/>
</dbReference>
<dbReference type="PANTHER" id="PTHR11346:SF147">
    <property type="entry name" value="GALECTIN"/>
    <property type="match status" value="1"/>
</dbReference>
<dbReference type="AlphaFoldDB" id="A0A1Q3FNQ5"/>
<dbReference type="SMART" id="SM00908">
    <property type="entry name" value="Gal-bind_lectin"/>
    <property type="match status" value="2"/>
</dbReference>
<proteinExistence type="predicted"/>
<dbReference type="SUPFAM" id="SSF49899">
    <property type="entry name" value="Concanavalin A-like lectins/glucanases"/>
    <property type="match status" value="2"/>
</dbReference>
<organism evidence="4">
    <name type="scientific">Culex tarsalis</name>
    <name type="common">Encephalitis mosquito</name>
    <dbReference type="NCBI Taxonomy" id="7177"/>
    <lineage>
        <taxon>Eukaryota</taxon>
        <taxon>Metazoa</taxon>
        <taxon>Ecdysozoa</taxon>
        <taxon>Arthropoda</taxon>
        <taxon>Hexapoda</taxon>
        <taxon>Insecta</taxon>
        <taxon>Pterygota</taxon>
        <taxon>Neoptera</taxon>
        <taxon>Endopterygota</taxon>
        <taxon>Diptera</taxon>
        <taxon>Nematocera</taxon>
        <taxon>Culicoidea</taxon>
        <taxon>Culicidae</taxon>
        <taxon>Culicinae</taxon>
        <taxon>Culicini</taxon>
        <taxon>Culex</taxon>
        <taxon>Culex</taxon>
    </lineage>
</organism>
<dbReference type="CDD" id="cd00070">
    <property type="entry name" value="GLECT"/>
    <property type="match status" value="2"/>
</dbReference>
<evidence type="ECO:0000313" key="4">
    <source>
        <dbReference type="EMBL" id="JAV29116.1"/>
    </source>
</evidence>
<dbReference type="GO" id="GO:0030246">
    <property type="term" value="F:carbohydrate binding"/>
    <property type="evidence" value="ECO:0007669"/>
    <property type="project" value="UniProtKB-UniRule"/>
</dbReference>
<protein>
    <recommendedName>
        <fullName evidence="2">Galectin</fullName>
    </recommendedName>
</protein>
<accession>A0A1Q3FNQ5</accession>
<feature type="domain" description="Galectin" evidence="3">
    <location>
        <begin position="5"/>
        <end position="143"/>
    </location>
</feature>
<dbReference type="Pfam" id="PF00337">
    <property type="entry name" value="Gal-bind_lectin"/>
    <property type="match status" value="2"/>
</dbReference>
<name>A0A1Q3FNQ5_CULTA</name>
<dbReference type="InterPro" id="IPR044156">
    <property type="entry name" value="Galectin-like"/>
</dbReference>